<evidence type="ECO:0000313" key="1">
    <source>
        <dbReference type="EMBL" id="ALX05796.1"/>
    </source>
</evidence>
<sequence>MEWTINGVPLRKIVDNPTSTTPLYAAADEDQRRELLLRLRGDRTDLPTFVPRFERTRLDRLLGRRGTPWAPFGPAFEDGRVVLLECPCGDLDCGALTTEVVVADDAVEWREIGWQVTYEPFAGYNAEVWSARFDRSQYVAVIDDVLAMDWSQVQ</sequence>
<dbReference type="KEGG" id="aer:AERYTH_14385"/>
<keyword evidence="2" id="KW-1185">Reference proteome</keyword>
<dbReference type="EMBL" id="CP011502">
    <property type="protein sequence ID" value="ALX05796.1"/>
    <property type="molecule type" value="Genomic_DNA"/>
</dbReference>
<name>A0A0U4BDP4_9ACTN</name>
<dbReference type="PATRIC" id="fig|2041.4.peg.3001"/>
<dbReference type="AlphaFoldDB" id="A0A0U4BDP4"/>
<proteinExistence type="predicted"/>
<dbReference type="Proteomes" id="UP000067689">
    <property type="component" value="Chromosome"/>
</dbReference>
<protein>
    <submittedName>
        <fullName evidence="1">Uncharacterized protein</fullName>
    </submittedName>
</protein>
<evidence type="ECO:0000313" key="2">
    <source>
        <dbReference type="Proteomes" id="UP000067689"/>
    </source>
</evidence>
<accession>A0A0U4BDP4</accession>
<organism evidence="1 2">
    <name type="scientific">Aeromicrobium erythreum</name>
    <dbReference type="NCBI Taxonomy" id="2041"/>
    <lineage>
        <taxon>Bacteria</taxon>
        <taxon>Bacillati</taxon>
        <taxon>Actinomycetota</taxon>
        <taxon>Actinomycetes</taxon>
        <taxon>Propionibacteriales</taxon>
        <taxon>Nocardioidaceae</taxon>
        <taxon>Aeromicrobium</taxon>
    </lineage>
</organism>
<reference evidence="1 2" key="1">
    <citation type="journal article" date="1991" name="Int. J. Syst. Bacteriol.">
        <title>Description of the erythromycin-producing bacterium Arthrobacter sp. strain NRRL B-3381 as Aeromicrobium erythreum gen. nov., sp. nov.</title>
        <authorList>
            <person name="Miller E.S."/>
            <person name="Woese C.R."/>
            <person name="Brenner S."/>
        </authorList>
    </citation>
    <scope>NUCLEOTIDE SEQUENCE [LARGE SCALE GENOMIC DNA]</scope>
    <source>
        <strain evidence="1 2">AR18</strain>
    </source>
</reference>
<gene>
    <name evidence="1" type="ORF">AERYTH_14385</name>
</gene>